<comment type="caution">
    <text evidence="2">The sequence shown here is derived from an EMBL/GenBank/DDBJ whole genome shotgun (WGS) entry which is preliminary data.</text>
</comment>
<sequence>MQVEQIMEDISEAHDKSSSEPSANQTPVTIATNVDNGQKRNEKRQPCDTSSTLLLHHPHHYYAVLSRFSTSSVHTPYYPKPLNLQITSVRPKPFRMDGRYKSRARPDEYLSRSQVSLQYRC</sequence>
<organism evidence="2 3">
    <name type="scientific">Ditylenchus destructor</name>
    <dbReference type="NCBI Taxonomy" id="166010"/>
    <lineage>
        <taxon>Eukaryota</taxon>
        <taxon>Metazoa</taxon>
        <taxon>Ecdysozoa</taxon>
        <taxon>Nematoda</taxon>
        <taxon>Chromadorea</taxon>
        <taxon>Rhabditida</taxon>
        <taxon>Tylenchina</taxon>
        <taxon>Tylenchomorpha</taxon>
        <taxon>Sphaerularioidea</taxon>
        <taxon>Anguinidae</taxon>
        <taxon>Anguininae</taxon>
        <taxon>Ditylenchus</taxon>
    </lineage>
</organism>
<feature type="compositionally biased region" description="Polar residues" evidence="1">
    <location>
        <begin position="19"/>
        <end position="36"/>
    </location>
</feature>
<accession>A0AAD4R2L2</accession>
<dbReference type="EMBL" id="JAKKPZ010000021">
    <property type="protein sequence ID" value="KAI1711656.1"/>
    <property type="molecule type" value="Genomic_DNA"/>
</dbReference>
<feature type="compositionally biased region" description="Acidic residues" evidence="1">
    <location>
        <begin position="1"/>
        <end position="10"/>
    </location>
</feature>
<proteinExistence type="predicted"/>
<keyword evidence="3" id="KW-1185">Reference proteome</keyword>
<name>A0AAD4R2L2_9BILA</name>
<feature type="region of interest" description="Disordered" evidence="1">
    <location>
        <begin position="1"/>
        <end position="52"/>
    </location>
</feature>
<gene>
    <name evidence="2" type="ORF">DdX_10118</name>
</gene>
<dbReference type="Proteomes" id="UP001201812">
    <property type="component" value="Unassembled WGS sequence"/>
</dbReference>
<protein>
    <submittedName>
        <fullName evidence="2">Uncharacterized protein</fullName>
    </submittedName>
</protein>
<dbReference type="AlphaFoldDB" id="A0AAD4R2L2"/>
<reference evidence="2" key="1">
    <citation type="submission" date="2022-01" db="EMBL/GenBank/DDBJ databases">
        <title>Genome Sequence Resource for Two Populations of Ditylenchus destructor, the Migratory Endoparasitic Phytonematode.</title>
        <authorList>
            <person name="Zhang H."/>
            <person name="Lin R."/>
            <person name="Xie B."/>
        </authorList>
    </citation>
    <scope>NUCLEOTIDE SEQUENCE</scope>
    <source>
        <strain evidence="2">BazhouSP</strain>
    </source>
</reference>
<feature type="compositionally biased region" description="Basic and acidic residues" evidence="1">
    <location>
        <begin position="37"/>
        <end position="46"/>
    </location>
</feature>
<evidence type="ECO:0000313" key="3">
    <source>
        <dbReference type="Proteomes" id="UP001201812"/>
    </source>
</evidence>
<evidence type="ECO:0000256" key="1">
    <source>
        <dbReference type="SAM" id="MobiDB-lite"/>
    </source>
</evidence>
<evidence type="ECO:0000313" key="2">
    <source>
        <dbReference type="EMBL" id="KAI1711656.1"/>
    </source>
</evidence>